<dbReference type="AlphaFoldDB" id="A0AAE1G934"/>
<organism evidence="1 2">
    <name type="scientific">Petrolisthes cinctipes</name>
    <name type="common">Flat porcelain crab</name>
    <dbReference type="NCBI Taxonomy" id="88211"/>
    <lineage>
        <taxon>Eukaryota</taxon>
        <taxon>Metazoa</taxon>
        <taxon>Ecdysozoa</taxon>
        <taxon>Arthropoda</taxon>
        <taxon>Crustacea</taxon>
        <taxon>Multicrustacea</taxon>
        <taxon>Malacostraca</taxon>
        <taxon>Eumalacostraca</taxon>
        <taxon>Eucarida</taxon>
        <taxon>Decapoda</taxon>
        <taxon>Pleocyemata</taxon>
        <taxon>Anomura</taxon>
        <taxon>Galatheoidea</taxon>
        <taxon>Porcellanidae</taxon>
        <taxon>Petrolisthes</taxon>
    </lineage>
</organism>
<keyword evidence="2" id="KW-1185">Reference proteome</keyword>
<dbReference type="Proteomes" id="UP001286313">
    <property type="component" value="Unassembled WGS sequence"/>
</dbReference>
<reference evidence="1" key="1">
    <citation type="submission" date="2023-10" db="EMBL/GenBank/DDBJ databases">
        <title>Genome assemblies of two species of porcelain crab, Petrolisthes cinctipes and Petrolisthes manimaculis (Anomura: Porcellanidae).</title>
        <authorList>
            <person name="Angst P."/>
        </authorList>
    </citation>
    <scope>NUCLEOTIDE SEQUENCE</scope>
    <source>
        <strain evidence="1">PB745_01</strain>
        <tissue evidence="1">Gill</tissue>
    </source>
</reference>
<gene>
    <name evidence="1" type="ORF">Pcinc_008389</name>
</gene>
<proteinExistence type="predicted"/>
<name>A0AAE1G934_PETCI</name>
<evidence type="ECO:0000313" key="1">
    <source>
        <dbReference type="EMBL" id="KAK3887510.1"/>
    </source>
</evidence>
<sequence>MEDLDRRWLSFFCLHVMEISSDDVVYAMAMGGGGGAGGGGVGLVSESGGLCRCWSESGLEGRAGGYSAVRTAVKEGNCNGGQGMMGCKESEDKICRERCMEEEACGELAEEEGREGRVMIMTVGKVKEG</sequence>
<accession>A0AAE1G934</accession>
<dbReference type="EMBL" id="JAWQEG010000624">
    <property type="protein sequence ID" value="KAK3887510.1"/>
    <property type="molecule type" value="Genomic_DNA"/>
</dbReference>
<comment type="caution">
    <text evidence="1">The sequence shown here is derived from an EMBL/GenBank/DDBJ whole genome shotgun (WGS) entry which is preliminary data.</text>
</comment>
<evidence type="ECO:0000313" key="2">
    <source>
        <dbReference type="Proteomes" id="UP001286313"/>
    </source>
</evidence>
<protein>
    <submittedName>
        <fullName evidence="1">Uncharacterized protein</fullName>
    </submittedName>
</protein>